<dbReference type="AlphaFoldDB" id="A0A382MJC5"/>
<protein>
    <submittedName>
        <fullName evidence="1">Uncharacterized protein</fullName>
    </submittedName>
</protein>
<evidence type="ECO:0000313" key="1">
    <source>
        <dbReference type="EMBL" id="SVC49084.1"/>
    </source>
</evidence>
<gene>
    <name evidence="1" type="ORF">METZ01_LOCUS301938</name>
</gene>
<name>A0A382MJC5_9ZZZZ</name>
<proteinExistence type="predicted"/>
<dbReference type="EMBL" id="UINC01094122">
    <property type="protein sequence ID" value="SVC49084.1"/>
    <property type="molecule type" value="Genomic_DNA"/>
</dbReference>
<reference evidence="1" key="1">
    <citation type="submission" date="2018-05" db="EMBL/GenBank/DDBJ databases">
        <authorList>
            <person name="Lanie J.A."/>
            <person name="Ng W.-L."/>
            <person name="Kazmierczak K.M."/>
            <person name="Andrzejewski T.M."/>
            <person name="Davidsen T.M."/>
            <person name="Wayne K.J."/>
            <person name="Tettelin H."/>
            <person name="Glass J.I."/>
            <person name="Rusch D."/>
            <person name="Podicherti R."/>
            <person name="Tsui H.-C.T."/>
            <person name="Winkler M.E."/>
        </authorList>
    </citation>
    <scope>NUCLEOTIDE SEQUENCE</scope>
</reference>
<organism evidence="1">
    <name type="scientific">marine metagenome</name>
    <dbReference type="NCBI Taxonomy" id="408172"/>
    <lineage>
        <taxon>unclassified sequences</taxon>
        <taxon>metagenomes</taxon>
        <taxon>ecological metagenomes</taxon>
    </lineage>
</organism>
<accession>A0A382MJC5</accession>
<sequence length="52" mass="6391">MLYIKKWEQLFFSNKINLILSETVDRYQYTCLAKIKKRVKRHCVNLTIEEIQ</sequence>
<feature type="non-terminal residue" evidence="1">
    <location>
        <position position="52"/>
    </location>
</feature>